<dbReference type="Proteomes" id="UP000008311">
    <property type="component" value="Unassembled WGS sequence"/>
</dbReference>
<gene>
    <name evidence="3" type="ORF">RCOM_1438500</name>
</gene>
<accession>B9RG13</accession>
<dbReference type="PANTHER" id="PTHR33919">
    <property type="entry name" value="OS09G0127700 PROTEIN"/>
    <property type="match status" value="1"/>
</dbReference>
<dbReference type="STRING" id="3988.B9RG13"/>
<sequence>MVTGRLGEKQSFATASSSPKIAESGHNKYALMGEFAPVYMVMGFVSVAIGIGLHTAKQQLVHSPSVNISKKRRESLPEVDIPEVVSCNGDKFINKSFLRKVAHIQKDKRTLPDPTLPNPYTRSREAETLATVGVNPRRH</sequence>
<evidence type="ECO:0000256" key="2">
    <source>
        <dbReference type="SAM" id="Phobius"/>
    </source>
</evidence>
<evidence type="ECO:0000313" key="3">
    <source>
        <dbReference type="EMBL" id="EEF50134.1"/>
    </source>
</evidence>
<dbReference type="AlphaFoldDB" id="B9RG13"/>
<keyword evidence="4" id="KW-1185">Reference proteome</keyword>
<dbReference type="EMBL" id="EQ973777">
    <property type="protein sequence ID" value="EEF50134.1"/>
    <property type="molecule type" value="Genomic_DNA"/>
</dbReference>
<feature type="transmembrane region" description="Helical" evidence="2">
    <location>
        <begin position="36"/>
        <end position="56"/>
    </location>
</feature>
<protein>
    <submittedName>
        <fullName evidence="3">Uncharacterized protein</fullName>
    </submittedName>
</protein>
<evidence type="ECO:0000256" key="1">
    <source>
        <dbReference type="SAM" id="MobiDB-lite"/>
    </source>
</evidence>
<reference evidence="4" key="1">
    <citation type="journal article" date="2010" name="Nat. Biotechnol.">
        <title>Draft genome sequence of the oilseed species Ricinus communis.</title>
        <authorList>
            <person name="Chan A.P."/>
            <person name="Crabtree J."/>
            <person name="Zhao Q."/>
            <person name="Lorenzi H."/>
            <person name="Orvis J."/>
            <person name="Puiu D."/>
            <person name="Melake-Berhan A."/>
            <person name="Jones K.M."/>
            <person name="Redman J."/>
            <person name="Chen G."/>
            <person name="Cahoon E.B."/>
            <person name="Gedil M."/>
            <person name="Stanke M."/>
            <person name="Haas B.J."/>
            <person name="Wortman J.R."/>
            <person name="Fraser-Liggett C.M."/>
            <person name="Ravel J."/>
            <person name="Rabinowicz P.D."/>
        </authorList>
    </citation>
    <scope>NUCLEOTIDE SEQUENCE [LARGE SCALE GENOMIC DNA]</scope>
    <source>
        <strain evidence="4">cv. Hale</strain>
    </source>
</reference>
<proteinExistence type="predicted"/>
<keyword evidence="2" id="KW-0472">Membrane</keyword>
<dbReference type="InParanoid" id="B9RG13"/>
<evidence type="ECO:0000313" key="4">
    <source>
        <dbReference type="Proteomes" id="UP000008311"/>
    </source>
</evidence>
<keyword evidence="2" id="KW-1133">Transmembrane helix</keyword>
<dbReference type="eggNOG" id="ENOG502S3DK">
    <property type="taxonomic scope" value="Eukaryota"/>
</dbReference>
<keyword evidence="2" id="KW-0812">Transmembrane</keyword>
<dbReference type="PANTHER" id="PTHR33919:SF9">
    <property type="entry name" value="RIBOSOME BIOGENESIS NEP1-LIKE PROTEIN"/>
    <property type="match status" value="1"/>
</dbReference>
<feature type="region of interest" description="Disordered" evidence="1">
    <location>
        <begin position="1"/>
        <end position="20"/>
    </location>
</feature>
<dbReference type="FunCoup" id="B9RG13">
    <property type="interactions" value="43"/>
</dbReference>
<organism evidence="3 4">
    <name type="scientific">Ricinus communis</name>
    <name type="common">Castor bean</name>
    <dbReference type="NCBI Taxonomy" id="3988"/>
    <lineage>
        <taxon>Eukaryota</taxon>
        <taxon>Viridiplantae</taxon>
        <taxon>Streptophyta</taxon>
        <taxon>Embryophyta</taxon>
        <taxon>Tracheophyta</taxon>
        <taxon>Spermatophyta</taxon>
        <taxon>Magnoliopsida</taxon>
        <taxon>eudicotyledons</taxon>
        <taxon>Gunneridae</taxon>
        <taxon>Pentapetalae</taxon>
        <taxon>rosids</taxon>
        <taxon>fabids</taxon>
        <taxon>Malpighiales</taxon>
        <taxon>Euphorbiaceae</taxon>
        <taxon>Acalyphoideae</taxon>
        <taxon>Acalypheae</taxon>
        <taxon>Ricinus</taxon>
    </lineage>
</organism>
<name>B9RG13_RICCO</name>